<comment type="similarity">
    <text evidence="1 2">Belongs to the anti-sigma-factor antagonist family.</text>
</comment>
<reference evidence="5" key="1">
    <citation type="journal article" date="2019" name="Int. J. Syst. Evol. Microbiol.">
        <title>The Global Catalogue of Microorganisms (GCM) 10K type strain sequencing project: providing services to taxonomists for standard genome sequencing and annotation.</title>
        <authorList>
            <consortium name="The Broad Institute Genomics Platform"/>
            <consortium name="The Broad Institute Genome Sequencing Center for Infectious Disease"/>
            <person name="Wu L."/>
            <person name="Ma J."/>
        </authorList>
    </citation>
    <scope>NUCLEOTIDE SEQUENCE [LARGE SCALE GENOMIC DNA]</scope>
    <source>
        <strain evidence="5">JCM 18055</strain>
    </source>
</reference>
<dbReference type="NCBIfam" id="TIGR00377">
    <property type="entry name" value="ant_ant_sig"/>
    <property type="match status" value="1"/>
</dbReference>
<organism evidence="4 5">
    <name type="scientific">Pseudonocardia yuanmonensis</name>
    <dbReference type="NCBI Taxonomy" id="1095914"/>
    <lineage>
        <taxon>Bacteria</taxon>
        <taxon>Bacillati</taxon>
        <taxon>Actinomycetota</taxon>
        <taxon>Actinomycetes</taxon>
        <taxon>Pseudonocardiales</taxon>
        <taxon>Pseudonocardiaceae</taxon>
        <taxon>Pseudonocardia</taxon>
    </lineage>
</organism>
<evidence type="ECO:0000256" key="1">
    <source>
        <dbReference type="ARBA" id="ARBA00009013"/>
    </source>
</evidence>
<gene>
    <name evidence="4" type="ORF">GCM10023215_32870</name>
</gene>
<dbReference type="Gene3D" id="3.30.750.24">
    <property type="entry name" value="STAS domain"/>
    <property type="match status" value="1"/>
</dbReference>
<dbReference type="PROSITE" id="PS50801">
    <property type="entry name" value="STAS"/>
    <property type="match status" value="1"/>
</dbReference>
<dbReference type="Proteomes" id="UP001500325">
    <property type="component" value="Unassembled WGS sequence"/>
</dbReference>
<dbReference type="PANTHER" id="PTHR33495:SF2">
    <property type="entry name" value="ANTI-SIGMA FACTOR ANTAGONIST TM_1081-RELATED"/>
    <property type="match status" value="1"/>
</dbReference>
<comment type="caution">
    <text evidence="4">The sequence shown here is derived from an EMBL/GenBank/DDBJ whole genome shotgun (WGS) entry which is preliminary data.</text>
</comment>
<sequence length="122" mass="12378">MNGVRVDGVRVRAAEPAEGTVVLAVAGEIDVAHADAVRRAAEPRLGQGVRLVLDLTDLTYLGSHGLAVLADLDGAARARSGVLVVVTGAANKAVLRPVALTAMDQVLRLAPTLDAALADPAA</sequence>
<evidence type="ECO:0000313" key="4">
    <source>
        <dbReference type="EMBL" id="GAA4693107.1"/>
    </source>
</evidence>
<dbReference type="InterPro" id="IPR002645">
    <property type="entry name" value="STAS_dom"/>
</dbReference>
<dbReference type="SUPFAM" id="SSF52091">
    <property type="entry name" value="SpoIIaa-like"/>
    <property type="match status" value="1"/>
</dbReference>
<dbReference type="EMBL" id="BAABIC010000010">
    <property type="protein sequence ID" value="GAA4693107.1"/>
    <property type="molecule type" value="Genomic_DNA"/>
</dbReference>
<accession>A0ABP8WQU3</accession>
<dbReference type="Pfam" id="PF01740">
    <property type="entry name" value="STAS"/>
    <property type="match status" value="1"/>
</dbReference>
<evidence type="ECO:0000256" key="2">
    <source>
        <dbReference type="RuleBase" id="RU003749"/>
    </source>
</evidence>
<evidence type="ECO:0000313" key="5">
    <source>
        <dbReference type="Proteomes" id="UP001500325"/>
    </source>
</evidence>
<protein>
    <recommendedName>
        <fullName evidence="2">Anti-sigma factor antagonist</fullName>
    </recommendedName>
</protein>
<feature type="domain" description="STAS" evidence="3">
    <location>
        <begin position="10"/>
        <end position="120"/>
    </location>
</feature>
<dbReference type="PANTHER" id="PTHR33495">
    <property type="entry name" value="ANTI-SIGMA FACTOR ANTAGONIST TM_1081-RELATED-RELATED"/>
    <property type="match status" value="1"/>
</dbReference>
<dbReference type="InterPro" id="IPR036513">
    <property type="entry name" value="STAS_dom_sf"/>
</dbReference>
<name>A0ABP8WQU3_9PSEU</name>
<evidence type="ECO:0000259" key="3">
    <source>
        <dbReference type="PROSITE" id="PS50801"/>
    </source>
</evidence>
<dbReference type="CDD" id="cd07043">
    <property type="entry name" value="STAS_anti-anti-sigma_factors"/>
    <property type="match status" value="1"/>
</dbReference>
<dbReference type="InterPro" id="IPR003658">
    <property type="entry name" value="Anti-sigma_ant"/>
</dbReference>
<proteinExistence type="inferred from homology"/>
<keyword evidence="5" id="KW-1185">Reference proteome</keyword>